<feature type="domain" description="C2H2-type" evidence="1">
    <location>
        <begin position="21"/>
        <end position="42"/>
    </location>
</feature>
<feature type="domain" description="C2H2-type" evidence="1">
    <location>
        <begin position="80"/>
        <end position="101"/>
    </location>
</feature>
<dbReference type="PROSITE" id="PS00028">
    <property type="entry name" value="ZINC_FINGER_C2H2_1"/>
    <property type="match status" value="2"/>
</dbReference>
<dbReference type="EMBL" id="CAACVG010006718">
    <property type="protein sequence ID" value="VEN41216.1"/>
    <property type="molecule type" value="Genomic_DNA"/>
</dbReference>
<evidence type="ECO:0000259" key="1">
    <source>
        <dbReference type="PROSITE" id="PS00028"/>
    </source>
</evidence>
<dbReference type="OrthoDB" id="3561125at2759"/>
<sequence length="140" mass="15770">MKILKMGPEIEIEDDVDYNYCRYCAEEFESAKFRNKHEVQCHMGPQLQVQLSTAEFQNACLLSGIYKTVNSGDGVDYNYCCYCAEEFKSAETRIKHEVQCHVGPQLQVQISTAEFQNASLLSGIYKTVNTNVANGGTIVH</sequence>
<evidence type="ECO:0000313" key="2">
    <source>
        <dbReference type="EMBL" id="VEN41216.1"/>
    </source>
</evidence>
<dbReference type="InterPro" id="IPR013087">
    <property type="entry name" value="Znf_C2H2_type"/>
</dbReference>
<keyword evidence="3" id="KW-1185">Reference proteome</keyword>
<protein>
    <recommendedName>
        <fullName evidence="1">C2H2-type domain-containing protein</fullName>
    </recommendedName>
</protein>
<gene>
    <name evidence="2" type="ORF">CALMAC_LOCUS5125</name>
</gene>
<reference evidence="2 3" key="1">
    <citation type="submission" date="2019-01" db="EMBL/GenBank/DDBJ databases">
        <authorList>
            <person name="Sayadi A."/>
        </authorList>
    </citation>
    <scope>NUCLEOTIDE SEQUENCE [LARGE SCALE GENOMIC DNA]</scope>
</reference>
<name>A0A653BZY6_CALMS</name>
<evidence type="ECO:0000313" key="3">
    <source>
        <dbReference type="Proteomes" id="UP000410492"/>
    </source>
</evidence>
<dbReference type="AlphaFoldDB" id="A0A653BZY6"/>
<organism evidence="2 3">
    <name type="scientific">Callosobruchus maculatus</name>
    <name type="common">Southern cowpea weevil</name>
    <name type="synonym">Pulse bruchid</name>
    <dbReference type="NCBI Taxonomy" id="64391"/>
    <lineage>
        <taxon>Eukaryota</taxon>
        <taxon>Metazoa</taxon>
        <taxon>Ecdysozoa</taxon>
        <taxon>Arthropoda</taxon>
        <taxon>Hexapoda</taxon>
        <taxon>Insecta</taxon>
        <taxon>Pterygota</taxon>
        <taxon>Neoptera</taxon>
        <taxon>Endopterygota</taxon>
        <taxon>Coleoptera</taxon>
        <taxon>Polyphaga</taxon>
        <taxon>Cucujiformia</taxon>
        <taxon>Chrysomeloidea</taxon>
        <taxon>Chrysomelidae</taxon>
        <taxon>Bruchinae</taxon>
        <taxon>Bruchini</taxon>
        <taxon>Callosobruchus</taxon>
    </lineage>
</organism>
<proteinExistence type="predicted"/>
<accession>A0A653BZY6</accession>
<dbReference type="Proteomes" id="UP000410492">
    <property type="component" value="Unassembled WGS sequence"/>
</dbReference>